<accession>A0A4Y8D4K6</accession>
<evidence type="ECO:0000313" key="1">
    <source>
        <dbReference type="EMBL" id="TEY67270.1"/>
    </source>
</evidence>
<protein>
    <submittedName>
        <fullName evidence="1">Uncharacterized protein</fullName>
    </submittedName>
</protein>
<reference evidence="1 2" key="1">
    <citation type="submission" date="2017-11" db="EMBL/GenBank/DDBJ databases">
        <title>Comparative genomics of Botrytis spp.</title>
        <authorList>
            <person name="Valero-Jimenez C.A."/>
            <person name="Tapia P."/>
            <person name="Veloso J."/>
            <person name="Silva-Moreno E."/>
            <person name="Staats M."/>
            <person name="Valdes J.H."/>
            <person name="Van Kan J.A.L."/>
        </authorList>
    </citation>
    <scope>NUCLEOTIDE SEQUENCE [LARGE SCALE GENOMIC DNA]</scope>
    <source>
        <strain evidence="1 2">MUCL2830</strain>
    </source>
</reference>
<name>A0A4Y8D4K6_9HELO</name>
<dbReference type="EMBL" id="PHWZ01000128">
    <property type="protein sequence ID" value="TEY67270.1"/>
    <property type="molecule type" value="Genomic_DNA"/>
</dbReference>
<dbReference type="Proteomes" id="UP000297299">
    <property type="component" value="Unassembled WGS sequence"/>
</dbReference>
<proteinExistence type="predicted"/>
<dbReference type="AlphaFoldDB" id="A0A4Y8D4K6"/>
<comment type="caution">
    <text evidence="1">The sequence shown here is derived from an EMBL/GenBank/DDBJ whole genome shotgun (WGS) entry which is preliminary data.</text>
</comment>
<gene>
    <name evidence="1" type="ORF">BOTCAL_0128g00180</name>
</gene>
<sequence length="68" mass="7651">MTIVQQEQSRIAQMLSAHADADADAVSSTKRCLNHVDQVPSVTWYIVLHDFPGGVRGKEDFRGVAYFW</sequence>
<organism evidence="1 2">
    <name type="scientific">Botryotinia calthae</name>
    <dbReference type="NCBI Taxonomy" id="38488"/>
    <lineage>
        <taxon>Eukaryota</taxon>
        <taxon>Fungi</taxon>
        <taxon>Dikarya</taxon>
        <taxon>Ascomycota</taxon>
        <taxon>Pezizomycotina</taxon>
        <taxon>Leotiomycetes</taxon>
        <taxon>Helotiales</taxon>
        <taxon>Sclerotiniaceae</taxon>
        <taxon>Botryotinia</taxon>
    </lineage>
</organism>
<evidence type="ECO:0000313" key="2">
    <source>
        <dbReference type="Proteomes" id="UP000297299"/>
    </source>
</evidence>
<keyword evidence="2" id="KW-1185">Reference proteome</keyword>